<evidence type="ECO:0000256" key="1">
    <source>
        <dbReference type="ARBA" id="ARBA00004651"/>
    </source>
</evidence>
<keyword evidence="4 6" id="KW-1133">Transmembrane helix</keyword>
<feature type="transmembrane region" description="Helical" evidence="6">
    <location>
        <begin position="49"/>
        <end position="68"/>
    </location>
</feature>
<protein>
    <recommendedName>
        <fullName evidence="7">Cardiolipin synthase N-terminal domain-containing protein</fullName>
    </recommendedName>
</protein>
<evidence type="ECO:0000256" key="4">
    <source>
        <dbReference type="ARBA" id="ARBA00022989"/>
    </source>
</evidence>
<evidence type="ECO:0000256" key="6">
    <source>
        <dbReference type="SAM" id="Phobius"/>
    </source>
</evidence>
<reference evidence="8 9" key="1">
    <citation type="submission" date="2021-01" db="EMBL/GenBank/DDBJ databases">
        <title>Whole genome shotgun sequence of Cellulomonas phragmiteti NBRC 110785.</title>
        <authorList>
            <person name="Komaki H."/>
            <person name="Tamura T."/>
        </authorList>
    </citation>
    <scope>NUCLEOTIDE SEQUENCE [LARGE SCALE GENOMIC DNA]</scope>
    <source>
        <strain evidence="8 9">NBRC 110785</strain>
    </source>
</reference>
<sequence length="74" mass="8002">MHLQLSNWREMRPAQRAVAATLGAAQVALTAAAYRDLVKRPSDQVNGPKLAWGLALLVNWAGPLAYFAKGRVSS</sequence>
<evidence type="ECO:0000256" key="3">
    <source>
        <dbReference type="ARBA" id="ARBA00022692"/>
    </source>
</evidence>
<accession>A0ABQ4DN44</accession>
<organism evidence="8 9">
    <name type="scientific">Cellulomonas phragmiteti</name>
    <dbReference type="NCBI Taxonomy" id="478780"/>
    <lineage>
        <taxon>Bacteria</taxon>
        <taxon>Bacillati</taxon>
        <taxon>Actinomycetota</taxon>
        <taxon>Actinomycetes</taxon>
        <taxon>Micrococcales</taxon>
        <taxon>Cellulomonadaceae</taxon>
        <taxon>Cellulomonas</taxon>
    </lineage>
</organism>
<evidence type="ECO:0000256" key="5">
    <source>
        <dbReference type="ARBA" id="ARBA00023136"/>
    </source>
</evidence>
<dbReference type="EMBL" id="BONP01000015">
    <property type="protein sequence ID" value="GIG40766.1"/>
    <property type="molecule type" value="Genomic_DNA"/>
</dbReference>
<evidence type="ECO:0000313" key="8">
    <source>
        <dbReference type="EMBL" id="GIG40766.1"/>
    </source>
</evidence>
<name>A0ABQ4DN44_9CELL</name>
<comment type="subcellular location">
    <subcellularLocation>
        <location evidence="1">Cell membrane</location>
        <topology evidence="1">Multi-pass membrane protein</topology>
    </subcellularLocation>
</comment>
<evidence type="ECO:0000256" key="2">
    <source>
        <dbReference type="ARBA" id="ARBA00022475"/>
    </source>
</evidence>
<proteinExistence type="predicted"/>
<evidence type="ECO:0000259" key="7">
    <source>
        <dbReference type="Pfam" id="PF13396"/>
    </source>
</evidence>
<dbReference type="Proteomes" id="UP000614741">
    <property type="component" value="Unassembled WGS sequence"/>
</dbReference>
<feature type="domain" description="Cardiolipin synthase N-terminal" evidence="7">
    <location>
        <begin position="28"/>
        <end position="71"/>
    </location>
</feature>
<gene>
    <name evidence="8" type="ORF">Cph01nite_25280</name>
</gene>
<keyword evidence="5 6" id="KW-0472">Membrane</keyword>
<keyword evidence="9" id="KW-1185">Reference proteome</keyword>
<keyword evidence="2" id="KW-1003">Cell membrane</keyword>
<dbReference type="InterPro" id="IPR027379">
    <property type="entry name" value="CLS_N"/>
</dbReference>
<dbReference type="Pfam" id="PF13396">
    <property type="entry name" value="PLDc_N"/>
    <property type="match status" value="1"/>
</dbReference>
<keyword evidence="3 6" id="KW-0812">Transmembrane</keyword>
<comment type="caution">
    <text evidence="8">The sequence shown here is derived from an EMBL/GenBank/DDBJ whole genome shotgun (WGS) entry which is preliminary data.</text>
</comment>
<dbReference type="RefSeq" id="WP_239069245.1">
    <property type="nucleotide sequence ID" value="NZ_BONP01000015.1"/>
</dbReference>
<evidence type="ECO:0000313" key="9">
    <source>
        <dbReference type="Proteomes" id="UP000614741"/>
    </source>
</evidence>